<organism evidence="1 2">
    <name type="scientific">Lipomyces orientalis</name>
    <dbReference type="NCBI Taxonomy" id="1233043"/>
    <lineage>
        <taxon>Eukaryota</taxon>
        <taxon>Fungi</taxon>
        <taxon>Dikarya</taxon>
        <taxon>Ascomycota</taxon>
        <taxon>Saccharomycotina</taxon>
        <taxon>Lipomycetes</taxon>
        <taxon>Lipomycetales</taxon>
        <taxon>Lipomycetaceae</taxon>
        <taxon>Lipomyces</taxon>
    </lineage>
</organism>
<keyword evidence="2" id="KW-1185">Reference proteome</keyword>
<dbReference type="Proteomes" id="UP001489719">
    <property type="component" value="Unassembled WGS sequence"/>
</dbReference>
<name>A0ACC3TLU6_9ASCO</name>
<reference evidence="2" key="1">
    <citation type="journal article" date="2024" name="Front. Bioeng. Biotechnol.">
        <title>Genome-scale model development and genomic sequencing of the oleaginous clade Lipomyces.</title>
        <authorList>
            <person name="Czajka J.J."/>
            <person name="Han Y."/>
            <person name="Kim J."/>
            <person name="Mondo S.J."/>
            <person name="Hofstad B.A."/>
            <person name="Robles A."/>
            <person name="Haridas S."/>
            <person name="Riley R."/>
            <person name="LaButti K."/>
            <person name="Pangilinan J."/>
            <person name="Andreopoulos W."/>
            <person name="Lipzen A."/>
            <person name="Yan J."/>
            <person name="Wang M."/>
            <person name="Ng V."/>
            <person name="Grigoriev I.V."/>
            <person name="Spatafora J.W."/>
            <person name="Magnuson J.K."/>
            <person name="Baker S.E."/>
            <person name="Pomraning K.R."/>
        </authorList>
    </citation>
    <scope>NUCLEOTIDE SEQUENCE [LARGE SCALE GENOMIC DNA]</scope>
    <source>
        <strain evidence="2">CBS 10300</strain>
    </source>
</reference>
<protein>
    <submittedName>
        <fullName evidence="1">Uncharacterized protein</fullName>
    </submittedName>
</protein>
<evidence type="ECO:0000313" key="1">
    <source>
        <dbReference type="EMBL" id="KAK9322168.1"/>
    </source>
</evidence>
<accession>A0ACC3TLU6</accession>
<gene>
    <name evidence="1" type="ORF">V1517DRAFT_374084</name>
</gene>
<evidence type="ECO:0000313" key="2">
    <source>
        <dbReference type="Proteomes" id="UP001489719"/>
    </source>
</evidence>
<comment type="caution">
    <text evidence="1">The sequence shown here is derived from an EMBL/GenBank/DDBJ whole genome shotgun (WGS) entry which is preliminary data.</text>
</comment>
<sequence>MTQKSVHVGDYDSIPGDASPGLVFLKEFIPVLDSLDENASIAPYVLPETRLIINDNVIGVDSFTTMARVRSSKLSSFYHKVRRAWDLELPAAANEGSSSCRRTVLYESVSVTIFKDDPQQLPVEVPEFNIIELEPNASDHGKFVALELRSYLDPKPIVERRRQLQSNTNE</sequence>
<dbReference type="EMBL" id="MU970082">
    <property type="protein sequence ID" value="KAK9322168.1"/>
    <property type="molecule type" value="Genomic_DNA"/>
</dbReference>
<proteinExistence type="predicted"/>